<protein>
    <submittedName>
        <fullName evidence="3">Uncharacterized protein</fullName>
    </submittedName>
</protein>
<keyword evidence="2" id="KW-0812">Transmembrane</keyword>
<evidence type="ECO:0000256" key="1">
    <source>
        <dbReference type="SAM" id="MobiDB-lite"/>
    </source>
</evidence>
<feature type="transmembrane region" description="Helical" evidence="2">
    <location>
        <begin position="96"/>
        <end position="115"/>
    </location>
</feature>
<dbReference type="AlphaFoldDB" id="A0A1J5PRR6"/>
<accession>A0A1J5PRR6</accession>
<keyword evidence="2" id="KW-0472">Membrane</keyword>
<evidence type="ECO:0000256" key="2">
    <source>
        <dbReference type="SAM" id="Phobius"/>
    </source>
</evidence>
<evidence type="ECO:0000313" key="3">
    <source>
        <dbReference type="EMBL" id="OIQ73488.1"/>
    </source>
</evidence>
<comment type="caution">
    <text evidence="3">The sequence shown here is derived from an EMBL/GenBank/DDBJ whole genome shotgun (WGS) entry which is preliminary data.</text>
</comment>
<feature type="region of interest" description="Disordered" evidence="1">
    <location>
        <begin position="139"/>
        <end position="164"/>
    </location>
</feature>
<reference evidence="3" key="1">
    <citation type="submission" date="2016-10" db="EMBL/GenBank/DDBJ databases">
        <title>Sequence of Gallionella enrichment culture.</title>
        <authorList>
            <person name="Poehlein A."/>
            <person name="Muehling M."/>
            <person name="Daniel R."/>
        </authorList>
    </citation>
    <scope>NUCLEOTIDE SEQUENCE</scope>
</reference>
<organism evidence="3">
    <name type="scientific">mine drainage metagenome</name>
    <dbReference type="NCBI Taxonomy" id="410659"/>
    <lineage>
        <taxon>unclassified sequences</taxon>
        <taxon>metagenomes</taxon>
        <taxon>ecological metagenomes</taxon>
    </lineage>
</organism>
<proteinExistence type="predicted"/>
<sequence>MIGHMQDVVGVDGDALRFFGYTNVLIHGSLRGAMRDILVTPRGLREVFYKTQDYSGSGAACNKGLVNRNAPDCVSAVIPRWINQHQFNERSVMKKILAALFAMFFASAVMAATPASEAKPAEGAKPAAHKVVKHKKVMHKKMKAHKKAEHKKVEKKVEAGSAAK</sequence>
<keyword evidence="2" id="KW-1133">Transmembrane helix</keyword>
<gene>
    <name evidence="3" type="ORF">GALL_448720</name>
</gene>
<name>A0A1J5PRR6_9ZZZZ</name>
<feature type="compositionally biased region" description="Basic residues" evidence="1">
    <location>
        <begin position="139"/>
        <end position="150"/>
    </location>
</feature>
<dbReference type="EMBL" id="MLJW01002850">
    <property type="protein sequence ID" value="OIQ73488.1"/>
    <property type="molecule type" value="Genomic_DNA"/>
</dbReference>